<feature type="transmembrane region" description="Helical" evidence="1">
    <location>
        <begin position="265"/>
        <end position="283"/>
    </location>
</feature>
<feature type="transmembrane region" description="Helical" evidence="1">
    <location>
        <begin position="158"/>
        <end position="178"/>
    </location>
</feature>
<reference evidence="3" key="1">
    <citation type="journal article" date="2019" name="Int. J. Syst. Evol. Microbiol.">
        <title>The Global Catalogue of Microorganisms (GCM) 10K type strain sequencing project: providing services to taxonomists for standard genome sequencing and annotation.</title>
        <authorList>
            <consortium name="The Broad Institute Genomics Platform"/>
            <consortium name="The Broad Institute Genome Sequencing Center for Infectious Disease"/>
            <person name="Wu L."/>
            <person name="Ma J."/>
        </authorList>
    </citation>
    <scope>NUCLEOTIDE SEQUENCE [LARGE SCALE GENOMIC DNA]</scope>
    <source>
        <strain evidence="3">JCM 16014</strain>
    </source>
</reference>
<keyword evidence="1" id="KW-1133">Transmembrane helix</keyword>
<feature type="transmembrane region" description="Helical" evidence="1">
    <location>
        <begin position="121"/>
        <end position="146"/>
    </location>
</feature>
<feature type="transmembrane region" description="Helical" evidence="1">
    <location>
        <begin position="184"/>
        <end position="207"/>
    </location>
</feature>
<evidence type="ECO:0000256" key="1">
    <source>
        <dbReference type="SAM" id="Phobius"/>
    </source>
</evidence>
<sequence length="333" mass="35147">MTYRSIESYVDDLAWRLRVGRRGRRRIADEVTAHLADLVAEEEAAGLTPQAATRAATARFGSPERIAAEFNRDSALHSARTAAWTLTACVAMAFVAAGFALRGGAPAHPWPDGRLYYAVPALLVQVAIFCAGTALLLSVVAPWLLGGPPQGLATAARALAAATVVLIPVAVVSAGNIVGAGRLVGTLSAFVALGVPVATVFSVRALLRAEPSEGVATLDVVADCCEALARRWTWSARLYSLVVERWTEAVERTPRLISWLELRRHPWRAAAVISFAAGFTLKLPDQLTGDFDFPAVAIEAVAAFTGFAVFGGLLGLRSRIRAPGPLDALGAEG</sequence>
<proteinExistence type="predicted"/>
<comment type="caution">
    <text evidence="2">The sequence shown here is derived from an EMBL/GenBank/DDBJ whole genome shotgun (WGS) entry which is preliminary data.</text>
</comment>
<dbReference type="NCBIfam" id="NF038403">
    <property type="entry name" value="perm_prefix_1"/>
    <property type="match status" value="1"/>
</dbReference>
<keyword evidence="1" id="KW-0812">Transmembrane</keyword>
<dbReference type="Proteomes" id="UP001500751">
    <property type="component" value="Unassembled WGS sequence"/>
</dbReference>
<protein>
    <submittedName>
        <fullName evidence="2">Uncharacterized protein</fullName>
    </submittedName>
</protein>
<dbReference type="Pfam" id="PF22564">
    <property type="entry name" value="HAAS"/>
    <property type="match status" value="1"/>
</dbReference>
<keyword evidence="1" id="KW-0472">Membrane</keyword>
<dbReference type="InterPro" id="IPR047928">
    <property type="entry name" value="Perm_prefix_1"/>
</dbReference>
<keyword evidence="3" id="KW-1185">Reference proteome</keyword>
<dbReference type="RefSeq" id="WP_344663704.1">
    <property type="nucleotide sequence ID" value="NZ_BAAAQN010000002.1"/>
</dbReference>
<accession>A0ABP5F4G8</accession>
<dbReference type="EMBL" id="BAAAQN010000002">
    <property type="protein sequence ID" value="GAA2012642.1"/>
    <property type="molecule type" value="Genomic_DNA"/>
</dbReference>
<gene>
    <name evidence="2" type="ORF">GCM10009839_03890</name>
</gene>
<name>A0ABP5F4G8_9ACTN</name>
<evidence type="ECO:0000313" key="3">
    <source>
        <dbReference type="Proteomes" id="UP001500751"/>
    </source>
</evidence>
<evidence type="ECO:0000313" key="2">
    <source>
        <dbReference type="EMBL" id="GAA2012642.1"/>
    </source>
</evidence>
<organism evidence="2 3">
    <name type="scientific">Catenulispora yoronensis</name>
    <dbReference type="NCBI Taxonomy" id="450799"/>
    <lineage>
        <taxon>Bacteria</taxon>
        <taxon>Bacillati</taxon>
        <taxon>Actinomycetota</taxon>
        <taxon>Actinomycetes</taxon>
        <taxon>Catenulisporales</taxon>
        <taxon>Catenulisporaceae</taxon>
        <taxon>Catenulispora</taxon>
    </lineage>
</organism>
<feature type="transmembrane region" description="Helical" evidence="1">
    <location>
        <begin position="295"/>
        <end position="316"/>
    </location>
</feature>
<feature type="transmembrane region" description="Helical" evidence="1">
    <location>
        <begin position="82"/>
        <end position="101"/>
    </location>
</feature>